<keyword evidence="1" id="KW-0812">Transmembrane</keyword>
<keyword evidence="1" id="KW-1133">Transmembrane helix</keyword>
<accession>A0A840XEC2</accession>
<dbReference type="Pfam" id="PF25362">
    <property type="entry name" value="bPH_11"/>
    <property type="match status" value="1"/>
</dbReference>
<dbReference type="AlphaFoldDB" id="A0A840XEC2"/>
<feature type="transmembrane region" description="Helical" evidence="1">
    <location>
        <begin position="6"/>
        <end position="25"/>
    </location>
</feature>
<dbReference type="Proteomes" id="UP000552883">
    <property type="component" value="Unassembled WGS sequence"/>
</dbReference>
<feature type="domain" description="PH" evidence="2">
    <location>
        <begin position="40"/>
        <end position="156"/>
    </location>
</feature>
<dbReference type="EMBL" id="JACHBS010000001">
    <property type="protein sequence ID" value="MBB5616676.1"/>
    <property type="molecule type" value="Genomic_DNA"/>
</dbReference>
<protein>
    <recommendedName>
        <fullName evidence="2">PH domain-containing protein</fullName>
    </recommendedName>
</protein>
<evidence type="ECO:0000313" key="3">
    <source>
        <dbReference type="EMBL" id="MBB5616676.1"/>
    </source>
</evidence>
<dbReference type="OrthoDB" id="3826692at2"/>
<reference evidence="3 4" key="1">
    <citation type="submission" date="2020-08" db="EMBL/GenBank/DDBJ databases">
        <title>Sequencing the genomes of 1000 actinobacteria strains.</title>
        <authorList>
            <person name="Klenk H.-P."/>
        </authorList>
    </citation>
    <scope>NUCLEOTIDE SEQUENCE [LARGE SCALE GENOMIC DNA]</scope>
    <source>
        <strain evidence="3 4">DSM 23889</strain>
    </source>
</reference>
<proteinExistence type="predicted"/>
<keyword evidence="1" id="KW-0472">Membrane</keyword>
<gene>
    <name evidence="3" type="ORF">BJ959_000172</name>
</gene>
<evidence type="ECO:0000313" key="4">
    <source>
        <dbReference type="Proteomes" id="UP000552883"/>
    </source>
</evidence>
<dbReference type="RefSeq" id="WP_153981147.1">
    <property type="nucleotide sequence ID" value="NZ_BAAANZ010000001.1"/>
</dbReference>
<keyword evidence="4" id="KW-1185">Reference proteome</keyword>
<evidence type="ECO:0000256" key="1">
    <source>
        <dbReference type="SAM" id="Phobius"/>
    </source>
</evidence>
<name>A0A840XEC2_9MICO</name>
<dbReference type="InterPro" id="IPR057446">
    <property type="entry name" value="PH_bac"/>
</dbReference>
<comment type="caution">
    <text evidence="3">The sequence shown here is derived from an EMBL/GenBank/DDBJ whole genome shotgun (WGS) entry which is preliminary data.</text>
</comment>
<evidence type="ECO:0000259" key="2">
    <source>
        <dbReference type="Pfam" id="PF25362"/>
    </source>
</evidence>
<sequence length="170" mass="17794">MDRLLPTLVIGAVILGVFGLMLLGWRNRRRRQGAVARPLVAPAALGAASVVVEGWYVATTLADQPLERVAVHGLGFRAQASAGVHPEGLVLAVRGQDPILIAPDALRGAGRATWAIDRVVEKDGLILIGWLLGDTPVDSYLRVPDTTAATALVTALQSLVPTIPSEGIAS</sequence>
<organism evidence="3 4">
    <name type="scientific">Microcella frigidaquae</name>
    <dbReference type="NCBI Taxonomy" id="424758"/>
    <lineage>
        <taxon>Bacteria</taxon>
        <taxon>Bacillati</taxon>
        <taxon>Actinomycetota</taxon>
        <taxon>Actinomycetes</taxon>
        <taxon>Micrococcales</taxon>
        <taxon>Microbacteriaceae</taxon>
        <taxon>Microcella</taxon>
    </lineage>
</organism>